<evidence type="ECO:0000259" key="2">
    <source>
        <dbReference type="PROSITE" id="PS50151"/>
    </source>
</evidence>
<sequence>MICQECKERPATLHFTKVVNGEKTAIQLCEKCAQEKGEFFMMDGAGGFSFNDLLAGLLNLDPSIQQAQSAPSPTHQIIQCEVCKMTFQQFINIGRFGCANCYEAFKGQMTPILKRLHSGNIQHGGKVPKRIGGSIHLKKQVQLLKEELRSLVVQEEFEKAAEVRDQIRSLENNLSNGEGKSR</sequence>
<gene>
    <name evidence="3" type="ORF">KHA91_19670</name>
</gene>
<dbReference type="GO" id="GO:0046870">
    <property type="term" value="F:cadmium ion binding"/>
    <property type="evidence" value="ECO:0007669"/>
    <property type="project" value="TreeGrafter"/>
</dbReference>
<dbReference type="GO" id="GO:1990169">
    <property type="term" value="P:stress response to copper ion"/>
    <property type="evidence" value="ECO:0007669"/>
    <property type="project" value="TreeGrafter"/>
</dbReference>
<reference evidence="3 4" key="1">
    <citation type="submission" date="2021-05" db="EMBL/GenBank/DDBJ databases">
        <title>Novel Bacillus species.</title>
        <authorList>
            <person name="Liu G."/>
        </authorList>
    </citation>
    <scope>NUCLEOTIDE SEQUENCE [LARGE SCALE GENOMIC DNA]</scope>
    <source>
        <strain evidence="3 4">FJAT-49682</strain>
    </source>
</reference>
<dbReference type="InterPro" id="IPR001943">
    <property type="entry name" value="UVR_dom"/>
</dbReference>
<dbReference type="Proteomes" id="UP000676456">
    <property type="component" value="Unassembled WGS sequence"/>
</dbReference>
<dbReference type="GO" id="GO:0005507">
    <property type="term" value="F:copper ion binding"/>
    <property type="evidence" value="ECO:0007669"/>
    <property type="project" value="TreeGrafter"/>
</dbReference>
<dbReference type="PANTHER" id="PTHR38430">
    <property type="entry name" value="PROTEIN-ARGININE KINASE ACTIVATOR PROTEIN"/>
    <property type="match status" value="1"/>
</dbReference>
<evidence type="ECO:0000256" key="1">
    <source>
        <dbReference type="SAM" id="Coils"/>
    </source>
</evidence>
<dbReference type="PIRSF" id="PIRSF015034">
    <property type="entry name" value="YacH"/>
    <property type="match status" value="1"/>
</dbReference>
<feature type="domain" description="UVR" evidence="2">
    <location>
        <begin position="138"/>
        <end position="173"/>
    </location>
</feature>
<dbReference type="GO" id="GO:1990170">
    <property type="term" value="P:stress response to cadmium ion"/>
    <property type="evidence" value="ECO:0007669"/>
    <property type="project" value="TreeGrafter"/>
</dbReference>
<dbReference type="RefSeq" id="WP_213099981.1">
    <property type="nucleotide sequence ID" value="NZ_JAGYPH010000006.1"/>
</dbReference>
<feature type="coiled-coil region" evidence="1">
    <location>
        <begin position="153"/>
        <end position="180"/>
    </location>
</feature>
<dbReference type="GO" id="GO:0050897">
    <property type="term" value="F:cobalt ion binding"/>
    <property type="evidence" value="ECO:0007669"/>
    <property type="project" value="TreeGrafter"/>
</dbReference>
<keyword evidence="1" id="KW-0175">Coiled coil</keyword>
<accession>A0A942URM9</accession>
<dbReference type="SUPFAM" id="SSF46600">
    <property type="entry name" value="C-terminal UvrC-binding domain of UvrB"/>
    <property type="match status" value="1"/>
</dbReference>
<dbReference type="GO" id="GO:0008270">
    <property type="term" value="F:zinc ion binding"/>
    <property type="evidence" value="ECO:0007669"/>
    <property type="project" value="TreeGrafter"/>
</dbReference>
<dbReference type="Pfam" id="PF02151">
    <property type="entry name" value="UVR"/>
    <property type="match status" value="1"/>
</dbReference>
<dbReference type="Gene3D" id="4.10.860.10">
    <property type="entry name" value="UVR domain"/>
    <property type="match status" value="1"/>
</dbReference>
<protein>
    <submittedName>
        <fullName evidence="3">UvrB/UvrC motif-containing protein</fullName>
    </submittedName>
</protein>
<dbReference type="PANTHER" id="PTHR38430:SF1">
    <property type="entry name" value="PROTEIN-ARGININE KINASE ACTIVATOR PROTEIN"/>
    <property type="match status" value="1"/>
</dbReference>
<evidence type="ECO:0000313" key="4">
    <source>
        <dbReference type="Proteomes" id="UP000676456"/>
    </source>
</evidence>
<dbReference type="EMBL" id="JAGYPN010000006">
    <property type="protein sequence ID" value="MBS4224917.1"/>
    <property type="molecule type" value="Genomic_DNA"/>
</dbReference>
<dbReference type="AlphaFoldDB" id="A0A942URM9"/>
<dbReference type="InterPro" id="IPR025542">
    <property type="entry name" value="YacH"/>
</dbReference>
<comment type="caution">
    <text evidence="3">The sequence shown here is derived from an EMBL/GenBank/DDBJ whole genome shotgun (WGS) entry which is preliminary data.</text>
</comment>
<evidence type="ECO:0000313" key="3">
    <source>
        <dbReference type="EMBL" id="MBS4224917.1"/>
    </source>
</evidence>
<keyword evidence="4" id="KW-1185">Reference proteome</keyword>
<dbReference type="PROSITE" id="PS50151">
    <property type="entry name" value="UVR"/>
    <property type="match status" value="1"/>
</dbReference>
<proteinExistence type="predicted"/>
<dbReference type="InterPro" id="IPR036876">
    <property type="entry name" value="UVR_dom_sf"/>
</dbReference>
<name>A0A942URM9_9BACI</name>
<organism evidence="3 4">
    <name type="scientific">Lederbergia citrea</name>
    <dbReference type="NCBI Taxonomy" id="2833581"/>
    <lineage>
        <taxon>Bacteria</taxon>
        <taxon>Bacillati</taxon>
        <taxon>Bacillota</taxon>
        <taxon>Bacilli</taxon>
        <taxon>Bacillales</taxon>
        <taxon>Bacillaceae</taxon>
        <taxon>Lederbergia</taxon>
    </lineage>
</organism>